<accession>A0AAV7NR20</accession>
<dbReference type="InterPro" id="IPR055343">
    <property type="entry name" value="CREG_beta-barrel"/>
</dbReference>
<comment type="subcellular location">
    <subcellularLocation>
        <location evidence="1">Secreted</location>
    </subcellularLocation>
</comment>
<dbReference type="Proteomes" id="UP001066276">
    <property type="component" value="Chromosome 8"/>
</dbReference>
<evidence type="ECO:0000256" key="3">
    <source>
        <dbReference type="ARBA" id="ARBA00022525"/>
    </source>
</evidence>
<evidence type="ECO:0000256" key="5">
    <source>
        <dbReference type="ARBA" id="ARBA00023180"/>
    </source>
</evidence>
<dbReference type="PANTHER" id="PTHR13343">
    <property type="entry name" value="CREG1 PROTEIN"/>
    <property type="match status" value="1"/>
</dbReference>
<dbReference type="PANTHER" id="PTHR13343:SF15">
    <property type="entry name" value="PROTEIN CREG2"/>
    <property type="match status" value="1"/>
</dbReference>
<keyword evidence="4" id="KW-0732">Signal</keyword>
<feature type="domain" description="CREG-like beta-barrel" evidence="7">
    <location>
        <begin position="129"/>
        <end position="290"/>
    </location>
</feature>
<name>A0AAV7NR20_PLEWA</name>
<organism evidence="8 9">
    <name type="scientific">Pleurodeles waltl</name>
    <name type="common">Iberian ribbed newt</name>
    <dbReference type="NCBI Taxonomy" id="8319"/>
    <lineage>
        <taxon>Eukaryota</taxon>
        <taxon>Metazoa</taxon>
        <taxon>Chordata</taxon>
        <taxon>Craniata</taxon>
        <taxon>Vertebrata</taxon>
        <taxon>Euteleostomi</taxon>
        <taxon>Amphibia</taxon>
        <taxon>Batrachia</taxon>
        <taxon>Caudata</taxon>
        <taxon>Salamandroidea</taxon>
        <taxon>Salamandridae</taxon>
        <taxon>Pleurodelinae</taxon>
        <taxon>Pleurodeles</taxon>
    </lineage>
</organism>
<evidence type="ECO:0000313" key="8">
    <source>
        <dbReference type="EMBL" id="KAJ1118351.1"/>
    </source>
</evidence>
<dbReference type="AlphaFoldDB" id="A0AAV7NR20"/>
<dbReference type="FunFam" id="2.30.110.10:FF:000004">
    <property type="entry name" value="Cellular repressor of E1A-stimulated genes 1"/>
    <property type="match status" value="1"/>
</dbReference>
<keyword evidence="9" id="KW-1185">Reference proteome</keyword>
<comment type="similarity">
    <text evidence="2">Belongs to the CREG family.</text>
</comment>
<dbReference type="Gene3D" id="2.30.110.10">
    <property type="entry name" value="Electron Transport, Fmn-binding Protein, Chain A"/>
    <property type="match status" value="1"/>
</dbReference>
<comment type="caution">
    <text evidence="8">The sequence shown here is derived from an EMBL/GenBank/DDBJ whole genome shotgun (WGS) entry which is preliminary data.</text>
</comment>
<reference evidence="8" key="1">
    <citation type="journal article" date="2022" name="bioRxiv">
        <title>Sequencing and chromosome-scale assembly of the giantPleurodeles waltlgenome.</title>
        <authorList>
            <person name="Brown T."/>
            <person name="Elewa A."/>
            <person name="Iarovenko S."/>
            <person name="Subramanian E."/>
            <person name="Araus A.J."/>
            <person name="Petzold A."/>
            <person name="Susuki M."/>
            <person name="Suzuki K.-i.T."/>
            <person name="Hayashi T."/>
            <person name="Toyoda A."/>
            <person name="Oliveira C."/>
            <person name="Osipova E."/>
            <person name="Leigh N.D."/>
            <person name="Simon A."/>
            <person name="Yun M.H."/>
        </authorList>
    </citation>
    <scope>NUCLEOTIDE SEQUENCE</scope>
    <source>
        <strain evidence="8">20211129_DDA</strain>
        <tissue evidence="8">Liver</tissue>
    </source>
</reference>
<feature type="region of interest" description="Disordered" evidence="6">
    <location>
        <begin position="85"/>
        <end position="110"/>
    </location>
</feature>
<evidence type="ECO:0000313" key="9">
    <source>
        <dbReference type="Proteomes" id="UP001066276"/>
    </source>
</evidence>
<evidence type="ECO:0000256" key="6">
    <source>
        <dbReference type="SAM" id="MobiDB-lite"/>
    </source>
</evidence>
<dbReference type="PIRSF" id="PIRSF036911">
    <property type="entry name" value="CREG"/>
    <property type="match status" value="1"/>
</dbReference>
<proteinExistence type="inferred from homology"/>
<evidence type="ECO:0000256" key="4">
    <source>
        <dbReference type="ARBA" id="ARBA00022729"/>
    </source>
</evidence>
<dbReference type="GO" id="GO:0005615">
    <property type="term" value="C:extracellular space"/>
    <property type="evidence" value="ECO:0007669"/>
    <property type="project" value="TreeGrafter"/>
</dbReference>
<dbReference type="InterPro" id="IPR012349">
    <property type="entry name" value="Split_barrel_FMN-bd"/>
</dbReference>
<protein>
    <recommendedName>
        <fullName evidence="7">CREG-like beta-barrel domain-containing protein</fullName>
    </recommendedName>
</protein>
<evidence type="ECO:0000256" key="2">
    <source>
        <dbReference type="ARBA" id="ARBA00009230"/>
    </source>
</evidence>
<dbReference type="GO" id="GO:0012505">
    <property type="term" value="C:endomembrane system"/>
    <property type="evidence" value="ECO:0007669"/>
    <property type="project" value="UniProtKB-ARBA"/>
</dbReference>
<evidence type="ECO:0000256" key="1">
    <source>
        <dbReference type="ARBA" id="ARBA00004613"/>
    </source>
</evidence>
<feature type="compositionally biased region" description="Basic and acidic residues" evidence="6">
    <location>
        <begin position="85"/>
        <end position="100"/>
    </location>
</feature>
<dbReference type="InterPro" id="IPR014631">
    <property type="entry name" value="CREG"/>
</dbReference>
<evidence type="ECO:0000259" key="7">
    <source>
        <dbReference type="Pfam" id="PF13883"/>
    </source>
</evidence>
<dbReference type="EMBL" id="JANPWB010000012">
    <property type="protein sequence ID" value="KAJ1118351.1"/>
    <property type="molecule type" value="Genomic_DNA"/>
</dbReference>
<dbReference type="GO" id="GO:0005737">
    <property type="term" value="C:cytoplasm"/>
    <property type="evidence" value="ECO:0007669"/>
    <property type="project" value="UniProtKB-ARBA"/>
</dbReference>
<gene>
    <name evidence="8" type="ORF">NDU88_006543</name>
</gene>
<keyword evidence="3" id="KW-0964">Secreted</keyword>
<keyword evidence="5" id="KW-0325">Glycoprotein</keyword>
<dbReference type="Pfam" id="PF13883">
    <property type="entry name" value="CREG_beta-barrel"/>
    <property type="match status" value="1"/>
</dbReference>
<sequence>MSEPCYPVEQSKGVVSVAWLVWILASSVVLSPAPGYVIVNSVSWSVTSEVEEELESSSTEEAVPAVLEDALSIWKQSYPASLYKEDGETKARPGPERSKEASSPSRMFSYKKEGAREKAIASRAPGSPQEQGAKTARFLAHSNNWGFLATESSLEKIRGVPFGIVLSVSDGPADNSTGIPFFCITPKGSAVSNLIKNPMASLTLPETDFCRKYSIDPDDPRCARLTLTGQVVMVPPEEMDFAKKALFSRHPGMRKWPRNYEWLFMKMNIEHVCLQNWYGAVSTIDTDTYFGAVPNSN</sequence>
<dbReference type="SUPFAM" id="SSF50475">
    <property type="entry name" value="FMN-binding split barrel"/>
    <property type="match status" value="1"/>
</dbReference>